<feature type="compositionally biased region" description="Basic and acidic residues" evidence="1">
    <location>
        <begin position="102"/>
        <end position="123"/>
    </location>
</feature>
<feature type="compositionally biased region" description="Polar residues" evidence="1">
    <location>
        <begin position="887"/>
        <end position="901"/>
    </location>
</feature>
<feature type="compositionally biased region" description="Low complexity" evidence="1">
    <location>
        <begin position="904"/>
        <end position="919"/>
    </location>
</feature>
<feature type="region of interest" description="Disordered" evidence="1">
    <location>
        <begin position="887"/>
        <end position="934"/>
    </location>
</feature>
<feature type="region of interest" description="Disordered" evidence="1">
    <location>
        <begin position="213"/>
        <end position="283"/>
    </location>
</feature>
<feature type="compositionally biased region" description="Acidic residues" evidence="1">
    <location>
        <begin position="340"/>
        <end position="358"/>
    </location>
</feature>
<feature type="compositionally biased region" description="Polar residues" evidence="1">
    <location>
        <begin position="35"/>
        <end position="44"/>
    </location>
</feature>
<sequence length="1061" mass="112468">MAMKTQTSSADTATSPVLIEKSIHPASNLLETKVESLQSPSNGELSEGKSEANGASATDALEEPKDARETIRKDIQVVGRELTKEDTIDECKQANGDEQVEDSLKKNEDAAAVEPRELKNEKEDKVVALSKNKEKKEEIVPGKVTSVKKETNVAEPLEVDAASNKTQKENEISMEEVKGTLSGAVREPSTKEVVTNTVKKEYDDIKIRAEVPAAEMSKPGEDEPVKGSPVKVGFKTEKEKEEVDIPAKKPRLSGDIRSSEMLEKERRCPSVSEEENSGTVETTVNDLSVSLAISSVRAAGIQDPMEGKEDTVDIVKSGAQDAEGVTMVETSEEHLPMADTGDDGMDDEEEAGLQIDEDVTSKQTTDDDTADDLPDPKSPSSSLNQLVKLVEKNVVPIVPSTSSGTSAILAGLSGNASSHPLASIRKSSPLVSALTSGVQSPPVPSSVPSNPQTTTASTTATPTTSSNSGSILDGLPKGEELTNVMNRVRFEIKMLQMKLKEKEQEWNQLLVAKKKKEAFWMRLRRKKEVDELLNSTSSAIAAVSSAISSTSKLVTTSANATSVRPAAAAASSAATPSVTPSIPTPVFSITRPDLAATVISSSKIHSEHPGALHHPQPSVSVTPAPIPKQASAPRPVVSVPGGSSSITSVSLGGGGTVSQHPQQQMSLLRGTLHKKTNQTIPSSIANALSQLPSQQGTFSLLQNAARALAHTNLTGSAGSSAGALTSGLNFSPRVAGLSPDAFYARGMQPKISVDSLIAQHRATNSSPMKRKANSPDVQIIPPVKTQATSKEFQRASYKEMIAALQSHAAATSSLPSSLSHSQNHPVIVVSSASTSQGNRRDGASSDGYMDISLETLLDKAKMQQDSAAASAALNAVVKSAQAASRQKELSASSQESVNYRHSVSPHTTSSTLSNSSGSSKAGKEEPQPAQQQQPLCRGCKKRTAQFVCAGCNKQWYCSRPCQVGQRLGPAFGILQRLKMRMSAGWLFLLNLLSPKVSSCYEILEVDTNEVGNCVNPTQLQLTLQQQLGLGKKKTSGVDEENALKSEKLVNIGEVDALPLPT</sequence>
<organism evidence="2">
    <name type="scientific">Cyprideis torosa</name>
    <dbReference type="NCBI Taxonomy" id="163714"/>
    <lineage>
        <taxon>Eukaryota</taxon>
        <taxon>Metazoa</taxon>
        <taxon>Ecdysozoa</taxon>
        <taxon>Arthropoda</taxon>
        <taxon>Crustacea</taxon>
        <taxon>Oligostraca</taxon>
        <taxon>Ostracoda</taxon>
        <taxon>Podocopa</taxon>
        <taxon>Podocopida</taxon>
        <taxon>Cytherocopina</taxon>
        <taxon>Cytheroidea</taxon>
        <taxon>Cytherideidae</taxon>
        <taxon>Cyprideis</taxon>
    </lineage>
</organism>
<proteinExistence type="predicted"/>
<feature type="compositionally biased region" description="Basic and acidic residues" evidence="1">
    <location>
        <begin position="234"/>
        <end position="268"/>
    </location>
</feature>
<dbReference type="OrthoDB" id="432970at2759"/>
<feature type="region of interest" description="Disordered" evidence="1">
    <location>
        <begin position="604"/>
        <end position="640"/>
    </location>
</feature>
<feature type="region of interest" description="Disordered" evidence="1">
    <location>
        <begin position="30"/>
        <end position="73"/>
    </location>
</feature>
<dbReference type="EMBL" id="OB661208">
    <property type="protein sequence ID" value="CAD7227643.1"/>
    <property type="molecule type" value="Genomic_DNA"/>
</dbReference>
<feature type="region of interest" description="Disordered" evidence="1">
    <location>
        <begin position="433"/>
        <end position="478"/>
    </location>
</feature>
<gene>
    <name evidence="2" type="ORF">CTOB1V02_LOCUS5544</name>
</gene>
<feature type="region of interest" description="Disordered" evidence="1">
    <location>
        <begin position="320"/>
        <end position="383"/>
    </location>
</feature>
<reference evidence="2" key="1">
    <citation type="submission" date="2020-11" db="EMBL/GenBank/DDBJ databases">
        <authorList>
            <person name="Tran Van P."/>
        </authorList>
    </citation>
    <scope>NUCLEOTIDE SEQUENCE</scope>
</reference>
<feature type="region of interest" description="Disordered" evidence="1">
    <location>
        <begin position="85"/>
        <end position="123"/>
    </location>
</feature>
<name>A0A7R8WEF3_9CRUS</name>
<dbReference type="AlphaFoldDB" id="A0A7R8WEF3"/>
<protein>
    <submittedName>
        <fullName evidence="2">Uncharacterized protein</fullName>
    </submittedName>
</protein>
<accession>A0A7R8WEF3</accession>
<evidence type="ECO:0000313" key="2">
    <source>
        <dbReference type="EMBL" id="CAD7227643.1"/>
    </source>
</evidence>
<feature type="compositionally biased region" description="Low complexity" evidence="1">
    <location>
        <begin position="435"/>
        <end position="468"/>
    </location>
</feature>
<evidence type="ECO:0000256" key="1">
    <source>
        <dbReference type="SAM" id="MobiDB-lite"/>
    </source>
</evidence>
<feature type="compositionally biased region" description="Basic and acidic residues" evidence="1">
    <location>
        <begin position="62"/>
        <end position="73"/>
    </location>
</feature>